<dbReference type="AlphaFoldDB" id="A0AAN7CLJ9"/>
<organism evidence="1 2">
    <name type="scientific">Corynascus novoguineensis</name>
    <dbReference type="NCBI Taxonomy" id="1126955"/>
    <lineage>
        <taxon>Eukaryota</taxon>
        <taxon>Fungi</taxon>
        <taxon>Dikarya</taxon>
        <taxon>Ascomycota</taxon>
        <taxon>Pezizomycotina</taxon>
        <taxon>Sordariomycetes</taxon>
        <taxon>Sordariomycetidae</taxon>
        <taxon>Sordariales</taxon>
        <taxon>Chaetomiaceae</taxon>
        <taxon>Corynascus</taxon>
    </lineage>
</organism>
<dbReference type="Proteomes" id="UP001303647">
    <property type="component" value="Unassembled WGS sequence"/>
</dbReference>
<sequence length="278" mass="31016">MRASIILPQIFLPQNSVKLGRFTTNVEHPHQDYIDPLSTNQPRILESLRGSYTGEHHVASYSSFASTLTSLVSIGFAKRAKAKIRVTTEHVKTYTLDNSERWFEEATHIPATRAWIERRIDKGHDIYMIVGFHTVTNAIISQESVGGSSAGGQINVPVSLSLAATGVVVPLRDTIDPSMAAHQQGLDGAQSQFVAPGEQVCALEYRKLCHNWLSSKHIDKSRLSKVCHWPSIDRARDEEEGEDDIIEVELADVQGLDGDWDREMVDGEVLYMRSFDES</sequence>
<evidence type="ECO:0000313" key="2">
    <source>
        <dbReference type="Proteomes" id="UP001303647"/>
    </source>
</evidence>
<protein>
    <submittedName>
        <fullName evidence="1">Uncharacterized protein</fullName>
    </submittedName>
</protein>
<evidence type="ECO:0000313" key="1">
    <source>
        <dbReference type="EMBL" id="KAK4242993.1"/>
    </source>
</evidence>
<reference evidence="1" key="1">
    <citation type="journal article" date="2023" name="Mol. Phylogenet. Evol.">
        <title>Genome-scale phylogeny and comparative genomics of the fungal order Sordariales.</title>
        <authorList>
            <person name="Hensen N."/>
            <person name="Bonometti L."/>
            <person name="Westerberg I."/>
            <person name="Brannstrom I.O."/>
            <person name="Guillou S."/>
            <person name="Cros-Aarteil S."/>
            <person name="Calhoun S."/>
            <person name="Haridas S."/>
            <person name="Kuo A."/>
            <person name="Mondo S."/>
            <person name="Pangilinan J."/>
            <person name="Riley R."/>
            <person name="LaButti K."/>
            <person name="Andreopoulos B."/>
            <person name="Lipzen A."/>
            <person name="Chen C."/>
            <person name="Yan M."/>
            <person name="Daum C."/>
            <person name="Ng V."/>
            <person name="Clum A."/>
            <person name="Steindorff A."/>
            <person name="Ohm R.A."/>
            <person name="Martin F."/>
            <person name="Silar P."/>
            <person name="Natvig D.O."/>
            <person name="Lalanne C."/>
            <person name="Gautier V."/>
            <person name="Ament-Velasquez S.L."/>
            <person name="Kruys A."/>
            <person name="Hutchinson M.I."/>
            <person name="Powell A.J."/>
            <person name="Barry K."/>
            <person name="Miller A.N."/>
            <person name="Grigoriev I.V."/>
            <person name="Debuchy R."/>
            <person name="Gladieux P."/>
            <person name="Hiltunen Thoren M."/>
            <person name="Johannesson H."/>
        </authorList>
    </citation>
    <scope>NUCLEOTIDE SEQUENCE</scope>
    <source>
        <strain evidence="1">CBS 359.72</strain>
    </source>
</reference>
<gene>
    <name evidence="1" type="ORF">C7999DRAFT_36684</name>
</gene>
<reference evidence="1" key="2">
    <citation type="submission" date="2023-05" db="EMBL/GenBank/DDBJ databases">
        <authorList>
            <consortium name="Lawrence Berkeley National Laboratory"/>
            <person name="Steindorff A."/>
            <person name="Hensen N."/>
            <person name="Bonometti L."/>
            <person name="Westerberg I."/>
            <person name="Brannstrom I.O."/>
            <person name="Guillou S."/>
            <person name="Cros-Aarteil S."/>
            <person name="Calhoun S."/>
            <person name="Haridas S."/>
            <person name="Kuo A."/>
            <person name="Mondo S."/>
            <person name="Pangilinan J."/>
            <person name="Riley R."/>
            <person name="Labutti K."/>
            <person name="Andreopoulos B."/>
            <person name="Lipzen A."/>
            <person name="Chen C."/>
            <person name="Yanf M."/>
            <person name="Daum C."/>
            <person name="Ng V."/>
            <person name="Clum A."/>
            <person name="Ohm R."/>
            <person name="Martin F."/>
            <person name="Silar P."/>
            <person name="Natvig D."/>
            <person name="Lalanne C."/>
            <person name="Gautier V."/>
            <person name="Ament-Velasquez S.L."/>
            <person name="Kruys A."/>
            <person name="Hutchinson M.I."/>
            <person name="Powell A.J."/>
            <person name="Barry K."/>
            <person name="Miller A.N."/>
            <person name="Grigoriev I.V."/>
            <person name="Debuchy R."/>
            <person name="Gladieux P."/>
            <person name="Thoren M.H."/>
            <person name="Johannesson H."/>
        </authorList>
    </citation>
    <scope>NUCLEOTIDE SEQUENCE</scope>
    <source>
        <strain evidence="1">CBS 359.72</strain>
    </source>
</reference>
<comment type="caution">
    <text evidence="1">The sequence shown here is derived from an EMBL/GenBank/DDBJ whole genome shotgun (WGS) entry which is preliminary data.</text>
</comment>
<name>A0AAN7CLJ9_9PEZI</name>
<keyword evidence="2" id="KW-1185">Reference proteome</keyword>
<accession>A0AAN7CLJ9</accession>
<proteinExistence type="predicted"/>
<dbReference type="EMBL" id="MU857929">
    <property type="protein sequence ID" value="KAK4242993.1"/>
    <property type="molecule type" value="Genomic_DNA"/>
</dbReference>